<evidence type="ECO:0000256" key="1">
    <source>
        <dbReference type="SAM" id="MobiDB-lite"/>
    </source>
</evidence>
<sequence>MVHESVIIVDAANVVGATPDGWWRDRRAATTRLRDRLAHLTHTGLPDWPHPPPVRVVLVTEGRARGVASSDTVTVEEATGSGDDHIVDLVAAGTVPALVVTSDRELRRRVHAAGGHTTGAAALRHPPPADGTECSRHDTR</sequence>
<name>A0A562VDA9_9ACTN</name>
<organism evidence="2 3">
    <name type="scientific">Stackebrandtia albiflava</name>
    <dbReference type="NCBI Taxonomy" id="406432"/>
    <lineage>
        <taxon>Bacteria</taxon>
        <taxon>Bacillati</taxon>
        <taxon>Actinomycetota</taxon>
        <taxon>Actinomycetes</taxon>
        <taxon>Glycomycetales</taxon>
        <taxon>Glycomycetaceae</taxon>
        <taxon>Stackebrandtia</taxon>
    </lineage>
</organism>
<evidence type="ECO:0000313" key="2">
    <source>
        <dbReference type="EMBL" id="TWJ15864.1"/>
    </source>
</evidence>
<evidence type="ECO:0000313" key="3">
    <source>
        <dbReference type="Proteomes" id="UP000321617"/>
    </source>
</evidence>
<dbReference type="RefSeq" id="WP_147135245.1">
    <property type="nucleotide sequence ID" value="NZ_BAABIJ010000001.1"/>
</dbReference>
<gene>
    <name evidence="2" type="ORF">LX16_1582</name>
</gene>
<proteinExistence type="predicted"/>
<accession>A0A562VDA9</accession>
<dbReference type="Proteomes" id="UP000321617">
    <property type="component" value="Unassembled WGS sequence"/>
</dbReference>
<dbReference type="OrthoDB" id="3404294at2"/>
<protein>
    <recommendedName>
        <fullName evidence="4">YacP-like NYN domain-containing protein</fullName>
    </recommendedName>
</protein>
<evidence type="ECO:0008006" key="4">
    <source>
        <dbReference type="Google" id="ProtNLM"/>
    </source>
</evidence>
<comment type="caution">
    <text evidence="2">The sequence shown here is derived from an EMBL/GenBank/DDBJ whole genome shotgun (WGS) entry which is preliminary data.</text>
</comment>
<dbReference type="AlphaFoldDB" id="A0A562VDA9"/>
<dbReference type="EMBL" id="VLLL01000005">
    <property type="protein sequence ID" value="TWJ15864.1"/>
    <property type="molecule type" value="Genomic_DNA"/>
</dbReference>
<feature type="region of interest" description="Disordered" evidence="1">
    <location>
        <begin position="114"/>
        <end position="140"/>
    </location>
</feature>
<keyword evidence="3" id="KW-1185">Reference proteome</keyword>
<reference evidence="2 3" key="1">
    <citation type="journal article" date="2013" name="Stand. Genomic Sci.">
        <title>Genomic Encyclopedia of Type Strains, Phase I: The one thousand microbial genomes (KMG-I) project.</title>
        <authorList>
            <person name="Kyrpides N.C."/>
            <person name="Woyke T."/>
            <person name="Eisen J.A."/>
            <person name="Garrity G."/>
            <person name="Lilburn T.G."/>
            <person name="Beck B.J."/>
            <person name="Whitman W.B."/>
            <person name="Hugenholtz P."/>
            <person name="Klenk H.P."/>
        </authorList>
    </citation>
    <scope>NUCLEOTIDE SEQUENCE [LARGE SCALE GENOMIC DNA]</scope>
    <source>
        <strain evidence="2 3">DSM 45044</strain>
    </source>
</reference>